<dbReference type="Pfam" id="PF13234">
    <property type="entry name" value="MTR4_beta-barrel"/>
    <property type="match status" value="1"/>
</dbReference>
<evidence type="ECO:0000313" key="12">
    <source>
        <dbReference type="EMBL" id="CUS11724.1"/>
    </source>
</evidence>
<dbReference type="PANTHER" id="PTHR12131">
    <property type="entry name" value="ATP-DEPENDENT RNA AND DNA HELICASE"/>
    <property type="match status" value="1"/>
</dbReference>
<dbReference type="GO" id="GO:0016787">
    <property type="term" value="F:hydrolase activity"/>
    <property type="evidence" value="ECO:0007669"/>
    <property type="project" value="UniProtKB-KW"/>
</dbReference>
<evidence type="ECO:0000256" key="5">
    <source>
        <dbReference type="ARBA" id="ARBA00022801"/>
    </source>
</evidence>
<dbReference type="GO" id="GO:0055087">
    <property type="term" value="C:Ski complex"/>
    <property type="evidence" value="ECO:0007669"/>
    <property type="project" value="TreeGrafter"/>
</dbReference>
<dbReference type="GO" id="GO:0070478">
    <property type="term" value="P:nuclear-transcribed mRNA catabolic process, 3'-5' exonucleolytic nonsense-mediated decay"/>
    <property type="evidence" value="ECO:0007669"/>
    <property type="project" value="TreeGrafter"/>
</dbReference>
<dbReference type="GO" id="GO:0003723">
    <property type="term" value="F:RNA binding"/>
    <property type="evidence" value="ECO:0007669"/>
    <property type="project" value="UniProtKB-KW"/>
</dbReference>
<dbReference type="Gene3D" id="1.10.3380.30">
    <property type="match status" value="1"/>
</dbReference>
<dbReference type="InterPro" id="IPR011545">
    <property type="entry name" value="DEAD/DEAH_box_helicase_dom"/>
</dbReference>
<evidence type="ECO:0000256" key="3">
    <source>
        <dbReference type="ARBA" id="ARBA00022490"/>
    </source>
</evidence>
<keyword evidence="13" id="KW-1185">Reference proteome</keyword>
<evidence type="ECO:0000256" key="6">
    <source>
        <dbReference type="ARBA" id="ARBA00022806"/>
    </source>
</evidence>
<comment type="similarity">
    <text evidence="2">Belongs to the helicase family. SKI2 subfamily.</text>
</comment>
<protein>
    <recommendedName>
        <fullName evidence="14">Helicase ATP-binding domain-containing protein</fullName>
    </recommendedName>
</protein>
<dbReference type="Pfam" id="PF00271">
    <property type="entry name" value="Helicase_C"/>
    <property type="match status" value="1"/>
</dbReference>
<dbReference type="SUPFAM" id="SSF52540">
    <property type="entry name" value="P-loop containing nucleoside triphosphate hydrolases"/>
    <property type="match status" value="1"/>
</dbReference>
<dbReference type="Gene3D" id="3.40.50.300">
    <property type="entry name" value="P-loop containing nucleotide triphosphate hydrolases"/>
    <property type="match status" value="2"/>
</dbReference>
<dbReference type="InterPro" id="IPR040801">
    <property type="entry name" value="Ski2_N"/>
</dbReference>
<keyword evidence="3" id="KW-0963">Cytoplasm</keyword>
<sequence length="1309" mass="147180">TTPLSSKPTIYLPTYRLTAPFTIHQKSVFSLLEASDVSTMASSESLADAINQLSLADFDKPDGWIEGILNQQLPRKRVKPDKYQLQEQLQQEFLTPSPVFSTEWLNKLQKRWDDPPDYVSLMGLAPSMSRNVIRFTREGLEGRVTGYREVTVPAHSITAKNSTSLLRKPASKADFVRGKAGFFPFSPGGVDIGAANERPEELELQEALMEEKIGKDGLLRVAPGMTRGLMFGETPDDNAVEKEVDDDGFKFGDVEPKRRRRGETSGDHDEKADSPLAELDAIDDLLPVEFPMLIPKGNLPSLLKPKTKEWAHMVDVNQEITNFHELVPNMAKEWPFELDTFQKEAVYHLENGDSVFVAAHTSAGKTVVAEYAIALATKHMTKAIYTSPIKALSNQKFRDFRHVFEDVGILTGDVQINPEASCLIMTTEILRSMLYRGADLIRDVEFVIFDEVHYVNDQERGVVWEEVIIMLPEHVNLILLSATVPNPYEFASWVGRTKKKDIYVISTPKRPVPLEHFIWANKAMYKIVNSEKKFLEEGLKDANNALRKKEPDRPQHSGSQRGGGQNQRGGRGGTQRGGGRGGGQRGGQSTAGFSRSGRGGMRTTTAQDKNIWVHLVHHLKKETLLPAVIFVFSKKRCEENADALSTVDFSNQTEKSAIHMIIEKSIARLKPEDRLLPQILRMRELLARGLAVHHGGLLPIVKEIVEILFAKTLVKVLFATETFAMGLNLPTRTVVFSGYRKHDGKSFRDLQPGEYIQMAGRAGRRGLDERGIVILISPMDEAPPAATLKQMLLGKPTKLQSQFRLTYNMILNLFRVEALKIEEMIKRSFSENTSQTLLPKHQQKVQESQEKLKKFQSEDCKICDLDLDAFVLAAEELKKVSKEVIISGSRTTAGKRYFTKGRLVAISTKDGHRAIGFLATEGASGGAQAVVQVLALTSKDAVKTPVDDLPFTIACSISSPVPPYEGRKLRVETIHISNIEYLGSMITRLDISRAHQGFREDVRAVEEELKALYGKWPNPERTNSEWTEVDWSRAKDLTTLEFLEYRRKKEREIYQYGCLECDNFAAHFHSSYKKYLLELEVANLKHLISDQNLQLLPDYEQRVSVLKDLDFIDENMNVQLKGRVACEINSANELVLTELILENVLAEYEPEEIAALLSAFVFSEKTDVAPTVTARLEKGKAKIIEISRRVNRVQVANQIAMTPENDDFDNRPRFGLMEVVYEWAKGMSFSQITDLTDVLEGTIVRAITRLDETCREVKGSARIIGDPSLFAKMQECQELIKRDVCHCASLYLVSNCCLLFLVPPPSRNG</sequence>
<proteinExistence type="inferred from homology"/>
<dbReference type="GO" id="GO:0003724">
    <property type="term" value="F:RNA helicase activity"/>
    <property type="evidence" value="ECO:0007669"/>
    <property type="project" value="InterPro"/>
</dbReference>
<gene>
    <name evidence="12" type="ORF">GSTUAT00004179001</name>
</gene>
<feature type="region of interest" description="Disordered" evidence="9">
    <location>
        <begin position="232"/>
        <end position="274"/>
    </location>
</feature>
<dbReference type="InterPro" id="IPR001650">
    <property type="entry name" value="Helicase_C-like"/>
</dbReference>
<dbReference type="PANTHER" id="PTHR12131:SF1">
    <property type="entry name" value="ATP-DEPENDENT RNA HELICASE SUPV3L1, MITOCHONDRIAL-RELATED"/>
    <property type="match status" value="1"/>
</dbReference>
<evidence type="ECO:0000259" key="11">
    <source>
        <dbReference type="PROSITE" id="PS51194"/>
    </source>
</evidence>
<evidence type="ECO:0000259" key="10">
    <source>
        <dbReference type="PROSITE" id="PS51192"/>
    </source>
</evidence>
<evidence type="ECO:0008006" key="14">
    <source>
        <dbReference type="Google" id="ProtNLM"/>
    </source>
</evidence>
<dbReference type="SMART" id="SM00490">
    <property type="entry name" value="HELICc"/>
    <property type="match status" value="1"/>
</dbReference>
<dbReference type="PROSITE" id="PS51194">
    <property type="entry name" value="HELICASE_CTER"/>
    <property type="match status" value="1"/>
</dbReference>
<keyword evidence="5" id="KW-0378">Hydrolase</keyword>
<dbReference type="Proteomes" id="UP001412239">
    <property type="component" value="Unassembled WGS sequence"/>
</dbReference>
<feature type="region of interest" description="Disordered" evidence="9">
    <location>
        <begin position="545"/>
        <end position="604"/>
    </location>
</feature>
<dbReference type="Pfam" id="PF21408">
    <property type="entry name" value="MTR4-like_stalk"/>
    <property type="match status" value="1"/>
</dbReference>
<dbReference type="Pfam" id="PF08148">
    <property type="entry name" value="DSHCT"/>
    <property type="match status" value="1"/>
</dbReference>
<feature type="domain" description="Helicase ATP-binding" evidence="10">
    <location>
        <begin position="346"/>
        <end position="502"/>
    </location>
</feature>
<feature type="compositionally biased region" description="Gly residues" evidence="9">
    <location>
        <begin position="560"/>
        <end position="586"/>
    </location>
</feature>
<dbReference type="FunFam" id="1.10.3380.30:FF:000001">
    <property type="entry name" value="Ski2 ATP-dependent RNA helicase"/>
    <property type="match status" value="1"/>
</dbReference>
<evidence type="ECO:0000256" key="2">
    <source>
        <dbReference type="ARBA" id="ARBA00010140"/>
    </source>
</evidence>
<dbReference type="GO" id="GO:0005524">
    <property type="term" value="F:ATP binding"/>
    <property type="evidence" value="ECO:0007669"/>
    <property type="project" value="UniProtKB-KW"/>
</dbReference>
<dbReference type="InterPro" id="IPR027417">
    <property type="entry name" value="P-loop_NTPase"/>
</dbReference>
<dbReference type="PROSITE" id="PS51192">
    <property type="entry name" value="HELICASE_ATP_BIND_1"/>
    <property type="match status" value="1"/>
</dbReference>
<comment type="subcellular location">
    <subcellularLocation>
        <location evidence="1">Cytoplasm</location>
    </subcellularLocation>
</comment>
<dbReference type="SMART" id="SM00487">
    <property type="entry name" value="DEXDc"/>
    <property type="match status" value="1"/>
</dbReference>
<dbReference type="Pfam" id="PF17911">
    <property type="entry name" value="Ski2_N"/>
    <property type="match status" value="1"/>
</dbReference>
<dbReference type="EMBL" id="LN891013">
    <property type="protein sequence ID" value="CUS11724.1"/>
    <property type="molecule type" value="Genomic_DNA"/>
</dbReference>
<feature type="compositionally biased region" description="Basic and acidic residues" evidence="9">
    <location>
        <begin position="239"/>
        <end position="273"/>
    </location>
</feature>
<evidence type="ECO:0000256" key="8">
    <source>
        <dbReference type="ARBA" id="ARBA00022884"/>
    </source>
</evidence>
<evidence type="ECO:0000313" key="13">
    <source>
        <dbReference type="Proteomes" id="UP001412239"/>
    </source>
</evidence>
<dbReference type="InterPro" id="IPR012961">
    <property type="entry name" value="Ski2/MTR4_C"/>
</dbReference>
<reference evidence="12" key="1">
    <citation type="submission" date="2015-10" db="EMBL/GenBank/DDBJ databases">
        <authorList>
            <person name="Regsiter A."/>
            <person name="william w."/>
        </authorList>
    </citation>
    <scope>NUCLEOTIDE SEQUENCE</scope>
    <source>
        <strain evidence="12">Montdore</strain>
    </source>
</reference>
<feature type="domain" description="Helicase C-terminal" evidence="11">
    <location>
        <begin position="614"/>
        <end position="814"/>
    </location>
</feature>
<dbReference type="SMART" id="SM01142">
    <property type="entry name" value="DSHCT"/>
    <property type="match status" value="1"/>
</dbReference>
<evidence type="ECO:0000256" key="7">
    <source>
        <dbReference type="ARBA" id="ARBA00022840"/>
    </source>
</evidence>
<evidence type="ECO:0000256" key="4">
    <source>
        <dbReference type="ARBA" id="ARBA00022741"/>
    </source>
</evidence>
<dbReference type="Pfam" id="PF00270">
    <property type="entry name" value="DEAD"/>
    <property type="match status" value="1"/>
</dbReference>
<keyword evidence="6" id="KW-0347">Helicase</keyword>
<evidence type="ECO:0000256" key="9">
    <source>
        <dbReference type="SAM" id="MobiDB-lite"/>
    </source>
</evidence>
<keyword evidence="7" id="KW-0067">ATP-binding</keyword>
<feature type="non-terminal residue" evidence="12">
    <location>
        <position position="1309"/>
    </location>
</feature>
<accession>A0A292PX69</accession>
<evidence type="ECO:0000256" key="1">
    <source>
        <dbReference type="ARBA" id="ARBA00004496"/>
    </source>
</evidence>
<keyword evidence="8" id="KW-0694">RNA-binding</keyword>
<dbReference type="FunFam" id="3.40.50.300:FF:000354">
    <property type="entry name" value="ATP-dependent RNA helicase SKI2"/>
    <property type="match status" value="1"/>
</dbReference>
<dbReference type="FunFam" id="3.40.50.300:FF:000987">
    <property type="entry name" value="DEAD/DEAH box RNA helicase"/>
    <property type="match status" value="1"/>
</dbReference>
<keyword evidence="4" id="KW-0547">Nucleotide-binding</keyword>
<dbReference type="InterPro" id="IPR048392">
    <property type="entry name" value="MTR4-like_stalk"/>
</dbReference>
<dbReference type="CDD" id="cd18795">
    <property type="entry name" value="SF2_C_Ski2"/>
    <property type="match status" value="1"/>
</dbReference>
<organism evidence="12 13">
    <name type="scientific">Tuber aestivum</name>
    <name type="common">summer truffle</name>
    <dbReference type="NCBI Taxonomy" id="59557"/>
    <lineage>
        <taxon>Eukaryota</taxon>
        <taxon>Fungi</taxon>
        <taxon>Dikarya</taxon>
        <taxon>Ascomycota</taxon>
        <taxon>Pezizomycotina</taxon>
        <taxon>Pezizomycetes</taxon>
        <taxon>Pezizales</taxon>
        <taxon>Tuberaceae</taxon>
        <taxon>Tuber</taxon>
    </lineage>
</organism>
<dbReference type="Gene3D" id="1.20.1500.20">
    <property type="match status" value="1"/>
</dbReference>
<dbReference type="PIRSF" id="PIRSF005198">
    <property type="entry name" value="Antiviral_helicase_SKI2"/>
    <property type="match status" value="1"/>
</dbReference>
<name>A0A292PX69_9PEZI</name>
<dbReference type="InterPro" id="IPR016438">
    <property type="entry name" value="SKI2-like"/>
</dbReference>
<feature type="non-terminal residue" evidence="12">
    <location>
        <position position="1"/>
    </location>
</feature>
<dbReference type="InterPro" id="IPR050699">
    <property type="entry name" value="RNA-DNA_Helicase"/>
</dbReference>
<dbReference type="InterPro" id="IPR014001">
    <property type="entry name" value="Helicase_ATP-bd"/>
</dbReference>
<dbReference type="InterPro" id="IPR025696">
    <property type="entry name" value="Beta-barrel_MTR4"/>
</dbReference>